<reference evidence="1 2" key="1">
    <citation type="submission" date="2018-08" db="EMBL/GenBank/DDBJ databases">
        <title>A genome reference for cultivated species of the human gut microbiota.</title>
        <authorList>
            <person name="Zou Y."/>
            <person name="Xue W."/>
            <person name="Luo G."/>
        </authorList>
    </citation>
    <scope>NUCLEOTIDE SEQUENCE [LARGE SCALE GENOMIC DNA]</scope>
    <source>
        <strain evidence="1 2">TF05-12AC</strain>
    </source>
</reference>
<dbReference type="AlphaFoldDB" id="A0A3E3IDZ8"/>
<evidence type="ECO:0000313" key="2">
    <source>
        <dbReference type="Proteomes" id="UP000260828"/>
    </source>
</evidence>
<proteinExistence type="predicted"/>
<organism evidence="1 2">
    <name type="scientific">Anaerotruncus colihominis</name>
    <dbReference type="NCBI Taxonomy" id="169435"/>
    <lineage>
        <taxon>Bacteria</taxon>
        <taxon>Bacillati</taxon>
        <taxon>Bacillota</taxon>
        <taxon>Clostridia</taxon>
        <taxon>Eubacteriales</taxon>
        <taxon>Oscillospiraceae</taxon>
        <taxon>Anaerotruncus</taxon>
    </lineage>
</organism>
<evidence type="ECO:0000313" key="1">
    <source>
        <dbReference type="EMBL" id="RGE65305.1"/>
    </source>
</evidence>
<dbReference type="EMBL" id="QVME01000014">
    <property type="protein sequence ID" value="RGE65305.1"/>
    <property type="molecule type" value="Genomic_DNA"/>
</dbReference>
<dbReference type="InterPro" id="IPR011335">
    <property type="entry name" value="Restrct_endonuc-II-like"/>
</dbReference>
<dbReference type="SUPFAM" id="SSF52980">
    <property type="entry name" value="Restriction endonuclease-like"/>
    <property type="match status" value="1"/>
</dbReference>
<sequence>MPNTKWSELSHLQLGRYAEYYAKMEFASYGYDVYTSEVDDHGVDFVARNPRDGQYYEIQVKAVRNLDYVYIRKDKMVLSPTRLVYLLLFSDGALPDGYVIPSQVWNHCNALFVERNYEKPGQKSAPEWGINLSKKNLPLLDPYREASYFHDAKLR</sequence>
<accession>A0A3E3IDZ8</accession>
<gene>
    <name evidence="1" type="ORF">DXC40_17290</name>
</gene>
<protein>
    <submittedName>
        <fullName evidence="1">DUF4365 domain-containing protein</fullName>
    </submittedName>
</protein>
<comment type="caution">
    <text evidence="1">The sequence shown here is derived from an EMBL/GenBank/DDBJ whole genome shotgun (WGS) entry which is preliminary data.</text>
</comment>
<dbReference type="Proteomes" id="UP000260828">
    <property type="component" value="Unassembled WGS sequence"/>
</dbReference>
<dbReference type="RefSeq" id="WP_117546995.1">
    <property type="nucleotide sequence ID" value="NZ_QVME01000014.1"/>
</dbReference>
<dbReference type="GO" id="GO:0003676">
    <property type="term" value="F:nucleic acid binding"/>
    <property type="evidence" value="ECO:0007669"/>
    <property type="project" value="InterPro"/>
</dbReference>
<name>A0A3E3IDZ8_9FIRM</name>
<dbReference type="InterPro" id="IPR011856">
    <property type="entry name" value="tRNA_endonuc-like_dom_sf"/>
</dbReference>
<dbReference type="Gene3D" id="3.40.1350.10">
    <property type="match status" value="1"/>
</dbReference>